<dbReference type="PANTHER" id="PTHR35177:SF2">
    <property type="entry name" value="HYDROGENASE MATURATION FACTOR HYBG"/>
    <property type="match status" value="1"/>
</dbReference>
<evidence type="ECO:0000313" key="3">
    <source>
        <dbReference type="Proteomes" id="UP000242231"/>
    </source>
</evidence>
<dbReference type="AlphaFoldDB" id="A0A2P5TIG7"/>
<dbReference type="Gene3D" id="2.30.30.140">
    <property type="match status" value="1"/>
</dbReference>
<dbReference type="InterPro" id="IPR001109">
    <property type="entry name" value="Hydrogenase_HupF/HypC"/>
</dbReference>
<accession>A0A2P5TIG7</accession>
<dbReference type="SUPFAM" id="SSF159127">
    <property type="entry name" value="HupF/HypC-like"/>
    <property type="match status" value="1"/>
</dbReference>
<sequence length="89" mass="9307">MCLGIPAQVVAIMDADAGLALAETAGVRRQINIALLAADGRDPSALIGEWVLLHVGFAMALIDKAEADRALALLAQIDLLAQMEEGEEP</sequence>
<name>A0A2P5TIG7_9GAMM</name>
<organism evidence="2 3">
    <name type="scientific">Oceanisphaera arctica</name>
    <dbReference type="NCBI Taxonomy" id="641510"/>
    <lineage>
        <taxon>Bacteria</taxon>
        <taxon>Pseudomonadati</taxon>
        <taxon>Pseudomonadota</taxon>
        <taxon>Gammaproteobacteria</taxon>
        <taxon>Aeromonadales</taxon>
        <taxon>Aeromonadaceae</taxon>
        <taxon>Oceanisphaera</taxon>
    </lineage>
</organism>
<comment type="caution">
    <text evidence="2">The sequence shown here is derived from an EMBL/GenBank/DDBJ whole genome shotgun (WGS) entry which is preliminary data.</text>
</comment>
<keyword evidence="3" id="KW-1185">Reference proteome</keyword>
<dbReference type="InterPro" id="IPR019812">
    <property type="entry name" value="Hydgase_assmbl_chp_CS"/>
</dbReference>
<dbReference type="Proteomes" id="UP000242231">
    <property type="component" value="Unassembled WGS sequence"/>
</dbReference>
<protein>
    <submittedName>
        <fullName evidence="2">Hydrogenase assembly protein HupF</fullName>
    </submittedName>
</protein>
<reference evidence="3" key="1">
    <citation type="submission" date="2016-11" db="EMBL/GenBank/DDBJ databases">
        <authorList>
            <person name="Sisinthy S."/>
            <person name="Ara S."/>
            <person name="Gundlapally S.R."/>
        </authorList>
    </citation>
    <scope>NUCLEOTIDE SEQUENCE [LARGE SCALE GENOMIC DNA]</scope>
    <source>
        <strain evidence="3">V1-41</strain>
    </source>
</reference>
<dbReference type="GO" id="GO:0051604">
    <property type="term" value="P:protein maturation"/>
    <property type="evidence" value="ECO:0007669"/>
    <property type="project" value="TreeGrafter"/>
</dbReference>
<proteinExistence type="inferred from homology"/>
<dbReference type="FunFam" id="2.30.30.140:FF:000022">
    <property type="entry name" value="Hydrogenase assembly chaperone HybG"/>
    <property type="match status" value="1"/>
</dbReference>
<dbReference type="OrthoDB" id="9806017at2"/>
<evidence type="ECO:0000313" key="2">
    <source>
        <dbReference type="EMBL" id="PPL14547.1"/>
    </source>
</evidence>
<dbReference type="NCBIfam" id="TIGR00074">
    <property type="entry name" value="hypC_hupF"/>
    <property type="match status" value="1"/>
</dbReference>
<dbReference type="PANTHER" id="PTHR35177">
    <property type="entry name" value="HYDROGENASE MATURATION FACTOR HYBG"/>
    <property type="match status" value="1"/>
</dbReference>
<dbReference type="RefSeq" id="WP_104488270.1">
    <property type="nucleotide sequence ID" value="NZ_BMYB01000016.1"/>
</dbReference>
<dbReference type="GO" id="GO:0005506">
    <property type="term" value="F:iron ion binding"/>
    <property type="evidence" value="ECO:0007669"/>
    <property type="project" value="TreeGrafter"/>
</dbReference>
<dbReference type="EMBL" id="MPZM01000058">
    <property type="protein sequence ID" value="PPL14547.1"/>
    <property type="molecule type" value="Genomic_DNA"/>
</dbReference>
<dbReference type="PRINTS" id="PR00445">
    <property type="entry name" value="HUPFHYPC"/>
</dbReference>
<dbReference type="Pfam" id="PF01455">
    <property type="entry name" value="HupF_HypC"/>
    <property type="match status" value="1"/>
</dbReference>
<dbReference type="PROSITE" id="PS01097">
    <property type="entry name" value="HUPF_HYPC"/>
    <property type="match status" value="1"/>
</dbReference>
<comment type="similarity">
    <text evidence="1">Belongs to the HupF/HypC family.</text>
</comment>
<gene>
    <name evidence="2" type="ORF">UN63_15480</name>
</gene>
<dbReference type="GO" id="GO:1902670">
    <property type="term" value="F:carbon dioxide binding"/>
    <property type="evidence" value="ECO:0007669"/>
    <property type="project" value="TreeGrafter"/>
</dbReference>
<evidence type="ECO:0000256" key="1">
    <source>
        <dbReference type="ARBA" id="ARBA00006018"/>
    </source>
</evidence>